<comment type="caution">
    <text evidence="8">The sequence shown here is derived from an EMBL/GenBank/DDBJ whole genome shotgun (WGS) entry which is preliminary data.</text>
</comment>
<organism evidence="8 9">
    <name type="scientific">Sneathiella litorea</name>
    <dbReference type="NCBI Taxonomy" id="2606216"/>
    <lineage>
        <taxon>Bacteria</taxon>
        <taxon>Pseudomonadati</taxon>
        <taxon>Pseudomonadota</taxon>
        <taxon>Alphaproteobacteria</taxon>
        <taxon>Sneathiellales</taxon>
        <taxon>Sneathiellaceae</taxon>
        <taxon>Sneathiella</taxon>
    </lineage>
</organism>
<dbReference type="Gene3D" id="1.20.140.10">
    <property type="entry name" value="Butyryl-CoA Dehydrogenase, subunit A, domain 3"/>
    <property type="match status" value="1"/>
</dbReference>
<accession>A0A6L8WCU0</accession>
<evidence type="ECO:0000259" key="6">
    <source>
        <dbReference type="Pfam" id="PF00441"/>
    </source>
</evidence>
<feature type="domain" description="Acyl-CoA dehydrogenase/oxidase N-terminal" evidence="7">
    <location>
        <begin position="5"/>
        <end position="82"/>
    </location>
</feature>
<evidence type="ECO:0000256" key="2">
    <source>
        <dbReference type="ARBA" id="ARBA00009347"/>
    </source>
</evidence>
<dbReference type="Proteomes" id="UP000476030">
    <property type="component" value="Unassembled WGS sequence"/>
</dbReference>
<sequence>MNELRQIMADTVEKLFSDQVTKKLKEQAEAAVFPDALLQAITENGLLHVLVPENMGGVSGQFADAEVIARAVGRHAVPLPVVEQIISNYLLASAGITPPDGITVFAPVRDSETINLHDGAVTGTATRVPWGRKADHIAVVTDEGIALIKAGDFSLTENQSIASEPRDTLEFNGATAIASGSLPSGMTAHSVFALGAMMRASQMAGAIEWILEASVQYANDRVQFGRPLGKFQAIQQNMAEMAGHAAASGAAALGAFQAADLAHEGNVDSTFEIAAAKTRISEAAGIVTSHAHQIHGAIGFTYEHDLHFRTRRLWSWRDEFGSDSYWADWIGGRILALEADDLWPWLTTRPT</sequence>
<dbReference type="SUPFAM" id="SSF47203">
    <property type="entry name" value="Acyl-CoA dehydrogenase C-terminal domain-like"/>
    <property type="match status" value="1"/>
</dbReference>
<dbReference type="GO" id="GO:0050660">
    <property type="term" value="F:flavin adenine dinucleotide binding"/>
    <property type="evidence" value="ECO:0007669"/>
    <property type="project" value="InterPro"/>
</dbReference>
<dbReference type="InterPro" id="IPR009100">
    <property type="entry name" value="AcylCoA_DH/oxidase_NM_dom_sf"/>
</dbReference>
<dbReference type="EMBL" id="WTUW01000009">
    <property type="protein sequence ID" value="MZR32243.1"/>
    <property type="molecule type" value="Genomic_DNA"/>
</dbReference>
<feature type="domain" description="Acyl-CoA dehydrogenase/oxidase C-terminal" evidence="6">
    <location>
        <begin position="189"/>
        <end position="307"/>
    </location>
</feature>
<evidence type="ECO:0000256" key="4">
    <source>
        <dbReference type="ARBA" id="ARBA00022827"/>
    </source>
</evidence>
<dbReference type="PANTHER" id="PTHR43884">
    <property type="entry name" value="ACYL-COA DEHYDROGENASE"/>
    <property type="match status" value="1"/>
</dbReference>
<dbReference type="InterPro" id="IPR013786">
    <property type="entry name" value="AcylCoA_DH/ox_N"/>
</dbReference>
<dbReference type="PANTHER" id="PTHR43884:SF20">
    <property type="entry name" value="ACYL-COA DEHYDROGENASE FADE28"/>
    <property type="match status" value="1"/>
</dbReference>
<keyword evidence="3" id="KW-0285">Flavoprotein</keyword>
<dbReference type="InterPro" id="IPR037069">
    <property type="entry name" value="AcylCoA_DH/ox_N_sf"/>
</dbReference>
<name>A0A6L8WCU0_9PROT</name>
<comment type="cofactor">
    <cofactor evidence="1">
        <name>FAD</name>
        <dbReference type="ChEBI" id="CHEBI:57692"/>
    </cofactor>
</comment>
<keyword evidence="9" id="KW-1185">Reference proteome</keyword>
<dbReference type="InterPro" id="IPR009075">
    <property type="entry name" value="AcylCo_DH/oxidase_C"/>
</dbReference>
<proteinExistence type="inferred from homology"/>
<dbReference type="Gene3D" id="1.10.540.10">
    <property type="entry name" value="Acyl-CoA dehydrogenase/oxidase, N-terminal domain"/>
    <property type="match status" value="1"/>
</dbReference>
<gene>
    <name evidence="8" type="ORF">GQE98_16515</name>
</gene>
<protein>
    <submittedName>
        <fullName evidence="8">Acyl-CoA dehydrogenase</fullName>
    </submittedName>
</protein>
<evidence type="ECO:0000313" key="8">
    <source>
        <dbReference type="EMBL" id="MZR32243.1"/>
    </source>
</evidence>
<reference evidence="8 9" key="1">
    <citation type="submission" date="2019-12" db="EMBL/GenBank/DDBJ databases">
        <title>Snethiella sp. nov. sp. isolated from sea sand.</title>
        <authorList>
            <person name="Kim J."/>
            <person name="Jeong S.E."/>
            <person name="Jung H.S."/>
            <person name="Jeon C.O."/>
        </authorList>
    </citation>
    <scope>NUCLEOTIDE SEQUENCE [LARGE SCALE GENOMIC DNA]</scope>
    <source>
        <strain evidence="8 9">DP05</strain>
    </source>
</reference>
<keyword evidence="4" id="KW-0274">FAD</keyword>
<dbReference type="SUPFAM" id="SSF56645">
    <property type="entry name" value="Acyl-CoA dehydrogenase NM domain-like"/>
    <property type="match status" value="1"/>
</dbReference>
<evidence type="ECO:0000259" key="7">
    <source>
        <dbReference type="Pfam" id="PF02771"/>
    </source>
</evidence>
<dbReference type="GO" id="GO:0003995">
    <property type="term" value="F:acyl-CoA dehydrogenase activity"/>
    <property type="evidence" value="ECO:0007669"/>
    <property type="project" value="TreeGrafter"/>
</dbReference>
<evidence type="ECO:0000313" key="9">
    <source>
        <dbReference type="Proteomes" id="UP000476030"/>
    </source>
</evidence>
<evidence type="ECO:0000256" key="1">
    <source>
        <dbReference type="ARBA" id="ARBA00001974"/>
    </source>
</evidence>
<comment type="similarity">
    <text evidence="2">Belongs to the acyl-CoA dehydrogenase family.</text>
</comment>
<dbReference type="Pfam" id="PF02771">
    <property type="entry name" value="Acyl-CoA_dh_N"/>
    <property type="match status" value="1"/>
</dbReference>
<dbReference type="RefSeq" id="WP_161316810.1">
    <property type="nucleotide sequence ID" value="NZ_WTUW01000009.1"/>
</dbReference>
<evidence type="ECO:0000256" key="5">
    <source>
        <dbReference type="ARBA" id="ARBA00023002"/>
    </source>
</evidence>
<dbReference type="InterPro" id="IPR036250">
    <property type="entry name" value="AcylCo_DH-like_C"/>
</dbReference>
<dbReference type="Pfam" id="PF00441">
    <property type="entry name" value="Acyl-CoA_dh_1"/>
    <property type="match status" value="1"/>
</dbReference>
<evidence type="ECO:0000256" key="3">
    <source>
        <dbReference type="ARBA" id="ARBA00022630"/>
    </source>
</evidence>
<dbReference type="AlphaFoldDB" id="A0A6L8WCU0"/>
<keyword evidence="5" id="KW-0560">Oxidoreductase</keyword>